<dbReference type="FunFam" id="2.40.30.10:FF:000008">
    <property type="entry name" value="Translation initiation factor IF-2"/>
    <property type="match status" value="1"/>
</dbReference>
<evidence type="ECO:0000313" key="10">
    <source>
        <dbReference type="Proteomes" id="UP000076420"/>
    </source>
</evidence>
<reference evidence="9" key="1">
    <citation type="submission" date="2020-05" db="UniProtKB">
        <authorList>
            <consortium name="EnsemblMetazoa"/>
        </authorList>
    </citation>
    <scope>IDENTIFICATION</scope>
    <source>
        <strain evidence="9">BB02</strain>
    </source>
</reference>
<accession>A0A2C9JR68</accession>
<dbReference type="EnsemblMetazoa" id="BGLB006705-RB">
    <property type="protein sequence ID" value="BGLB006705-PB"/>
    <property type="gene ID" value="BGLB006705"/>
</dbReference>
<evidence type="ECO:0000256" key="2">
    <source>
        <dbReference type="ARBA" id="ARBA00022540"/>
    </source>
</evidence>
<keyword evidence="4" id="KW-0648">Protein biosynthesis</keyword>
<evidence type="ECO:0000313" key="9">
    <source>
        <dbReference type="EnsemblMetazoa" id="BGLB006705-PB"/>
    </source>
</evidence>
<comment type="function">
    <text evidence="6">One of the essential components for the initiation of protein synthesis. Protects formylmethionyl-tRNA from spontaneous hydrolysis and promotes its binding to the 30S ribosomal subunits. Also involved in the hydrolysis of GTP during the formation of the 70S ribosomal complex.</text>
</comment>
<evidence type="ECO:0000256" key="3">
    <source>
        <dbReference type="ARBA" id="ARBA00022741"/>
    </source>
</evidence>
<keyword evidence="5" id="KW-0342">GTP-binding</keyword>
<dbReference type="AlphaFoldDB" id="A0A2C9JR68"/>
<dbReference type="CDD" id="cd01887">
    <property type="entry name" value="IF2_eIF5B"/>
    <property type="match status" value="1"/>
</dbReference>
<feature type="domain" description="Tr-type G" evidence="8">
    <location>
        <begin position="30"/>
        <end position="194"/>
    </location>
</feature>
<dbReference type="CDD" id="cd03692">
    <property type="entry name" value="mtIF2_IVc"/>
    <property type="match status" value="1"/>
</dbReference>
<dbReference type="VEuPathDB" id="VectorBase:BGLAX_036162"/>
<evidence type="ECO:0000256" key="4">
    <source>
        <dbReference type="ARBA" id="ARBA00022917"/>
    </source>
</evidence>
<dbReference type="Pfam" id="PF00009">
    <property type="entry name" value="GTP_EFTU"/>
    <property type="match status" value="1"/>
</dbReference>
<name>A0A2C9JR68_BIOGL</name>
<dbReference type="VEuPathDB" id="VectorBase:BGLB006705"/>
<comment type="similarity">
    <text evidence="1">Belongs to the TRAFAC class translation factor GTPase superfamily. Classic translation factor GTPase family. IF-2 subfamily.</text>
</comment>
<dbReference type="InterPro" id="IPR000795">
    <property type="entry name" value="T_Tr_GTP-bd_dom"/>
</dbReference>
<dbReference type="GO" id="GO:0005829">
    <property type="term" value="C:cytosol"/>
    <property type="evidence" value="ECO:0007669"/>
    <property type="project" value="TreeGrafter"/>
</dbReference>
<gene>
    <name evidence="9" type="primary">106064520</name>
</gene>
<dbReference type="InterPro" id="IPR005225">
    <property type="entry name" value="Small_GTP-bd"/>
</dbReference>
<dbReference type="FunFam" id="2.40.30.10:FF:000054">
    <property type="entry name" value="Translation initiation factor IF-2"/>
    <property type="match status" value="1"/>
</dbReference>
<dbReference type="InterPro" id="IPR027417">
    <property type="entry name" value="P-loop_NTPase"/>
</dbReference>
<evidence type="ECO:0000259" key="8">
    <source>
        <dbReference type="PROSITE" id="PS51722"/>
    </source>
</evidence>
<dbReference type="SUPFAM" id="SSF52540">
    <property type="entry name" value="P-loop containing nucleoside triphosphate hydrolases"/>
    <property type="match status" value="1"/>
</dbReference>
<dbReference type="STRING" id="6526.A0A2C9JR68"/>
<proteinExistence type="inferred from homology"/>
<keyword evidence="2" id="KW-0396">Initiation factor</keyword>
<dbReference type="FunFam" id="3.40.50.10050:FF:000001">
    <property type="entry name" value="Translation initiation factor IF-2"/>
    <property type="match status" value="1"/>
</dbReference>
<dbReference type="CDD" id="cd03702">
    <property type="entry name" value="IF2_mtIF2_II"/>
    <property type="match status" value="1"/>
</dbReference>
<dbReference type="InterPro" id="IPR023115">
    <property type="entry name" value="TIF_IF2_dom3"/>
</dbReference>
<dbReference type="Gene3D" id="2.40.30.10">
    <property type="entry name" value="Translation factors"/>
    <property type="match status" value="2"/>
</dbReference>
<evidence type="ECO:0000256" key="7">
    <source>
        <dbReference type="ARBA" id="ARBA00044105"/>
    </source>
</evidence>
<keyword evidence="3" id="KW-0547">Nucleotide-binding</keyword>
<dbReference type="GO" id="GO:0005525">
    <property type="term" value="F:GTP binding"/>
    <property type="evidence" value="ECO:0007669"/>
    <property type="project" value="UniProtKB-KW"/>
</dbReference>
<dbReference type="SUPFAM" id="SSF50447">
    <property type="entry name" value="Translation proteins"/>
    <property type="match status" value="2"/>
</dbReference>
<evidence type="ECO:0000256" key="5">
    <source>
        <dbReference type="ARBA" id="ARBA00023134"/>
    </source>
</evidence>
<dbReference type="InterPro" id="IPR009000">
    <property type="entry name" value="Transl_B-barrel_sf"/>
</dbReference>
<evidence type="ECO:0000256" key="1">
    <source>
        <dbReference type="ARBA" id="ARBA00007733"/>
    </source>
</evidence>
<dbReference type="SUPFAM" id="SSF52156">
    <property type="entry name" value="Initiation factor IF2/eIF5b, domain 3"/>
    <property type="match status" value="1"/>
</dbReference>
<dbReference type="Proteomes" id="UP000076420">
    <property type="component" value="Unassembled WGS sequence"/>
</dbReference>
<dbReference type="Pfam" id="PF11987">
    <property type="entry name" value="IF-2"/>
    <property type="match status" value="1"/>
</dbReference>
<dbReference type="PANTHER" id="PTHR43381:SF5">
    <property type="entry name" value="TR-TYPE G DOMAIN-CONTAINING PROTEIN"/>
    <property type="match status" value="1"/>
</dbReference>
<dbReference type="InterPro" id="IPR036925">
    <property type="entry name" value="TIF_IF2_dom3_sf"/>
</dbReference>
<sequence length="481" mass="53079">MIDVVEYFFLQGKLHEKILIRKDEERFLASRPPVVTIMGHVDHGKTSLLDFIRKSKVAQGESGGITQHIGAYQVKKNNNLITFIDTPGHEAFTQMRTKGSKITDIVIIVVAADDGPMPQTVECIDHARNANVEIIVAVNKIDKPQANVEKVQSAMSELDLKTVPNGPAQGSVIESYIDPKRGAIATILVQKGQLKVGDFVASKDCYGKVKAIFDEHNRPLKIANPSQPVVILGLNNNPETGSIISVYPSEKEAKEIAKKYEQIERNANFTTTSLVNDKTLNLIIRADAEGSIEAINHSLAQTSLGDHKVNIIRAQSGPITNSDVDLAKASNSIIMGFHVRPQANTREHAKTHNVEIKTYDIIYKMIEDVVSLLKGLQPNVDVEKVQGQAEVRNIFKASKIGTIAGCMVSHGKITSTSRIRIIRDGKIIFTGQISELKRFKDNVKVVNAGFECGITIKNFNDIKEQDIIEAYEIISEKTNQE</sequence>
<dbReference type="InterPro" id="IPR015760">
    <property type="entry name" value="TIF_IF2"/>
</dbReference>
<dbReference type="InterPro" id="IPR044145">
    <property type="entry name" value="IF2_II"/>
</dbReference>
<dbReference type="PROSITE" id="PS51722">
    <property type="entry name" value="G_TR_2"/>
    <property type="match status" value="1"/>
</dbReference>
<dbReference type="InterPro" id="IPR000178">
    <property type="entry name" value="TF_IF2_bacterial-like"/>
</dbReference>
<dbReference type="PANTHER" id="PTHR43381">
    <property type="entry name" value="TRANSLATION INITIATION FACTOR IF-2-RELATED"/>
    <property type="match status" value="1"/>
</dbReference>
<dbReference type="Gene3D" id="3.40.50.10050">
    <property type="entry name" value="Translation initiation factor IF- 2, domain 3"/>
    <property type="match status" value="1"/>
</dbReference>
<dbReference type="Gene3D" id="3.40.50.300">
    <property type="entry name" value="P-loop containing nucleotide triphosphate hydrolases"/>
    <property type="match status" value="1"/>
</dbReference>
<protein>
    <recommendedName>
        <fullName evidence="7">Translation initiation factor IF-2, chloroplastic</fullName>
    </recommendedName>
</protein>
<dbReference type="PROSITE" id="PS01176">
    <property type="entry name" value="IF2"/>
    <property type="match status" value="1"/>
</dbReference>
<evidence type="ECO:0000256" key="6">
    <source>
        <dbReference type="ARBA" id="ARBA00025162"/>
    </source>
</evidence>
<dbReference type="NCBIfam" id="TIGR00231">
    <property type="entry name" value="small_GTP"/>
    <property type="match status" value="1"/>
</dbReference>
<organism evidence="9 10">
    <name type="scientific">Biomphalaria glabrata</name>
    <name type="common">Bloodfluke planorb</name>
    <name type="synonym">Freshwater snail</name>
    <dbReference type="NCBI Taxonomy" id="6526"/>
    <lineage>
        <taxon>Eukaryota</taxon>
        <taxon>Metazoa</taxon>
        <taxon>Spiralia</taxon>
        <taxon>Lophotrochozoa</taxon>
        <taxon>Mollusca</taxon>
        <taxon>Gastropoda</taxon>
        <taxon>Heterobranchia</taxon>
        <taxon>Euthyneura</taxon>
        <taxon>Panpulmonata</taxon>
        <taxon>Hygrophila</taxon>
        <taxon>Lymnaeoidea</taxon>
        <taxon>Planorbidae</taxon>
        <taxon>Biomphalaria</taxon>
    </lineage>
</organism>
<dbReference type="FunFam" id="3.40.50.300:FF:000019">
    <property type="entry name" value="Translation initiation factor IF-2"/>
    <property type="match status" value="1"/>
</dbReference>
<dbReference type="GO" id="GO:0003743">
    <property type="term" value="F:translation initiation factor activity"/>
    <property type="evidence" value="ECO:0007669"/>
    <property type="project" value="UniProtKB-KW"/>
</dbReference>
<dbReference type="GO" id="GO:0003924">
    <property type="term" value="F:GTPase activity"/>
    <property type="evidence" value="ECO:0007669"/>
    <property type="project" value="InterPro"/>
</dbReference>